<protein>
    <submittedName>
        <fullName evidence="1">Uncharacterized protein</fullName>
    </submittedName>
</protein>
<accession>S8FEP0</accession>
<evidence type="ECO:0000313" key="1">
    <source>
        <dbReference type="EMBL" id="EPS99960.1"/>
    </source>
</evidence>
<dbReference type="InParanoid" id="S8FEP0"/>
<dbReference type="OrthoDB" id="3263651at2759"/>
<reference evidence="1 2" key="1">
    <citation type="journal article" date="2012" name="Science">
        <title>The Paleozoic origin of enzymatic lignin decomposition reconstructed from 31 fungal genomes.</title>
        <authorList>
            <person name="Floudas D."/>
            <person name="Binder M."/>
            <person name="Riley R."/>
            <person name="Barry K."/>
            <person name="Blanchette R.A."/>
            <person name="Henrissat B."/>
            <person name="Martinez A.T."/>
            <person name="Otillar R."/>
            <person name="Spatafora J.W."/>
            <person name="Yadav J.S."/>
            <person name="Aerts A."/>
            <person name="Benoit I."/>
            <person name="Boyd A."/>
            <person name="Carlson A."/>
            <person name="Copeland A."/>
            <person name="Coutinho P.M."/>
            <person name="de Vries R.P."/>
            <person name="Ferreira P."/>
            <person name="Findley K."/>
            <person name="Foster B."/>
            <person name="Gaskell J."/>
            <person name="Glotzer D."/>
            <person name="Gorecki P."/>
            <person name="Heitman J."/>
            <person name="Hesse C."/>
            <person name="Hori C."/>
            <person name="Igarashi K."/>
            <person name="Jurgens J.A."/>
            <person name="Kallen N."/>
            <person name="Kersten P."/>
            <person name="Kohler A."/>
            <person name="Kuees U."/>
            <person name="Kumar T.K.A."/>
            <person name="Kuo A."/>
            <person name="LaButti K."/>
            <person name="Larrondo L.F."/>
            <person name="Lindquist E."/>
            <person name="Ling A."/>
            <person name="Lombard V."/>
            <person name="Lucas S."/>
            <person name="Lundell T."/>
            <person name="Martin R."/>
            <person name="McLaughlin D.J."/>
            <person name="Morgenstern I."/>
            <person name="Morin E."/>
            <person name="Murat C."/>
            <person name="Nagy L.G."/>
            <person name="Nolan M."/>
            <person name="Ohm R.A."/>
            <person name="Patyshakuliyeva A."/>
            <person name="Rokas A."/>
            <person name="Ruiz-Duenas F.J."/>
            <person name="Sabat G."/>
            <person name="Salamov A."/>
            <person name="Samejima M."/>
            <person name="Schmutz J."/>
            <person name="Slot J.C."/>
            <person name="St John F."/>
            <person name="Stenlid J."/>
            <person name="Sun H."/>
            <person name="Sun S."/>
            <person name="Syed K."/>
            <person name="Tsang A."/>
            <person name="Wiebenga A."/>
            <person name="Young D."/>
            <person name="Pisabarro A."/>
            <person name="Eastwood D.C."/>
            <person name="Martin F."/>
            <person name="Cullen D."/>
            <person name="Grigoriev I.V."/>
            <person name="Hibbett D.S."/>
        </authorList>
    </citation>
    <scope>NUCLEOTIDE SEQUENCE</scope>
    <source>
        <strain evidence="2">FP-58527</strain>
    </source>
</reference>
<dbReference type="EMBL" id="KE504152">
    <property type="protein sequence ID" value="EPS99960.1"/>
    <property type="molecule type" value="Genomic_DNA"/>
</dbReference>
<dbReference type="HOGENOM" id="CLU_799343_0_0_1"/>
<evidence type="ECO:0000313" key="2">
    <source>
        <dbReference type="Proteomes" id="UP000015241"/>
    </source>
</evidence>
<sequence>MFVWSTINGGLNDEGSLKYQLVASFHSKIVGPVSASRLLHWMNLLLPIVDENHVDSEFMIRPVSLTRLKPFLYCPDPVDEMVPPSKILSPRDYGCFYRDERRAFYGDYPITRFYPLEVHEKIFNENEEDKEGLIRVESLSETSAAAPSKVCVLSGDKLNIAVNWILPPSRVDRAAVQGGLVPDADVHECVENLLTMRSDLYSKFWLSHSLAVDVDEDFRIRAFTKDASDLKTLRQQLWQPSDLPEASRLYFREHFKLALSYYLAGGDIRKGNDASGPAQSKFMNGVGVGKNTPPDEANYIRYEKEWQTPMGIEILSTMWPLSELPSIAQEVVRGDSLEDAMTGLALK</sequence>
<proteinExistence type="predicted"/>
<dbReference type="AlphaFoldDB" id="S8FEP0"/>
<dbReference type="Proteomes" id="UP000015241">
    <property type="component" value="Unassembled WGS sequence"/>
</dbReference>
<organism evidence="1 2">
    <name type="scientific">Fomitopsis schrenkii</name>
    <name type="common">Brown rot fungus</name>
    <dbReference type="NCBI Taxonomy" id="2126942"/>
    <lineage>
        <taxon>Eukaryota</taxon>
        <taxon>Fungi</taxon>
        <taxon>Dikarya</taxon>
        <taxon>Basidiomycota</taxon>
        <taxon>Agaricomycotina</taxon>
        <taxon>Agaricomycetes</taxon>
        <taxon>Polyporales</taxon>
        <taxon>Fomitopsis</taxon>
    </lineage>
</organism>
<keyword evidence="2" id="KW-1185">Reference proteome</keyword>
<name>S8FEP0_FOMSC</name>
<gene>
    <name evidence="1" type="ORF">FOMPIDRAFT_98256</name>
</gene>